<sequence>MRNWLRIWGIRIEFAVLVSVSLIGLILSLQSCIG</sequence>
<keyword evidence="1" id="KW-1133">Transmembrane helix</keyword>
<evidence type="ECO:0000256" key="1">
    <source>
        <dbReference type="SAM" id="Phobius"/>
    </source>
</evidence>
<feature type="transmembrane region" description="Helical" evidence="1">
    <location>
        <begin position="12"/>
        <end position="31"/>
    </location>
</feature>
<dbReference type="AlphaFoldDB" id="A0A239L9R1"/>
<name>A0A239L9R1_9SPHN</name>
<keyword evidence="1" id="KW-0812">Transmembrane</keyword>
<keyword evidence="1" id="KW-0472">Membrane</keyword>
<reference evidence="2 3" key="1">
    <citation type="submission" date="2017-06" db="EMBL/GenBank/DDBJ databases">
        <authorList>
            <person name="Kim H.J."/>
            <person name="Triplett B.A."/>
        </authorList>
    </citation>
    <scope>NUCLEOTIDE SEQUENCE [LARGE SCALE GENOMIC DNA]</scope>
    <source>
        <strain evidence="2 3">DS15</strain>
    </source>
</reference>
<accession>A0A239L9R1</accession>
<evidence type="ECO:0000313" key="3">
    <source>
        <dbReference type="Proteomes" id="UP000198339"/>
    </source>
</evidence>
<evidence type="ECO:0000313" key="2">
    <source>
        <dbReference type="EMBL" id="SNT26429.1"/>
    </source>
</evidence>
<keyword evidence="3" id="KW-1185">Reference proteome</keyword>
<protein>
    <submittedName>
        <fullName evidence="2">Uncharacterized protein</fullName>
    </submittedName>
</protein>
<dbReference type="PROSITE" id="PS51257">
    <property type="entry name" value="PROKAR_LIPOPROTEIN"/>
    <property type="match status" value="1"/>
</dbReference>
<dbReference type="EMBL" id="FZPA01000020">
    <property type="protein sequence ID" value="SNT26429.1"/>
    <property type="molecule type" value="Genomic_DNA"/>
</dbReference>
<proteinExistence type="predicted"/>
<organism evidence="2 3">
    <name type="scientific">Sphingopyxis indica</name>
    <dbReference type="NCBI Taxonomy" id="436663"/>
    <lineage>
        <taxon>Bacteria</taxon>
        <taxon>Pseudomonadati</taxon>
        <taxon>Pseudomonadota</taxon>
        <taxon>Alphaproteobacteria</taxon>
        <taxon>Sphingomonadales</taxon>
        <taxon>Sphingomonadaceae</taxon>
        <taxon>Sphingopyxis</taxon>
    </lineage>
</organism>
<dbReference type="Proteomes" id="UP000198339">
    <property type="component" value="Unassembled WGS sequence"/>
</dbReference>
<gene>
    <name evidence="2" type="ORF">SAMN06295955_12021</name>
</gene>